<proteinExistence type="predicted"/>
<organism evidence="6 7">
    <name type="scientific">Bordetella genomosp. 9</name>
    <dbReference type="NCBI Taxonomy" id="1416803"/>
    <lineage>
        <taxon>Bacteria</taxon>
        <taxon>Pseudomonadati</taxon>
        <taxon>Pseudomonadota</taxon>
        <taxon>Betaproteobacteria</taxon>
        <taxon>Burkholderiales</taxon>
        <taxon>Alcaligenaceae</taxon>
        <taxon>Bordetella</taxon>
    </lineage>
</organism>
<dbReference type="PANTHER" id="PTHR47810:SF1">
    <property type="entry name" value="DNA LIGASE B"/>
    <property type="match status" value="1"/>
</dbReference>
<dbReference type="Pfam" id="PF14743">
    <property type="entry name" value="DNA_ligase_OB_2"/>
    <property type="match status" value="1"/>
</dbReference>
<dbReference type="SUPFAM" id="SSF56091">
    <property type="entry name" value="DNA ligase/mRNA capping enzyme, catalytic domain"/>
    <property type="match status" value="1"/>
</dbReference>
<dbReference type="EMBL" id="NEVJ01000003">
    <property type="protein sequence ID" value="OZI20064.1"/>
    <property type="molecule type" value="Genomic_DNA"/>
</dbReference>
<comment type="caution">
    <text evidence="6">The sequence shown here is derived from an EMBL/GenBank/DDBJ whole genome shotgun (WGS) entry which is preliminary data.</text>
</comment>
<evidence type="ECO:0000256" key="2">
    <source>
        <dbReference type="ARBA" id="ARBA00022705"/>
    </source>
</evidence>
<dbReference type="Proteomes" id="UP000216857">
    <property type="component" value="Unassembled WGS sequence"/>
</dbReference>
<dbReference type="AlphaFoldDB" id="A0A261R4W5"/>
<keyword evidence="1" id="KW-0436">Ligase</keyword>
<feature type="domain" description="DNA ligase OB-like" evidence="5">
    <location>
        <begin position="228"/>
        <end position="301"/>
    </location>
</feature>
<dbReference type="InterPro" id="IPR012340">
    <property type="entry name" value="NA-bd_OB-fold"/>
</dbReference>
<dbReference type="GO" id="GO:0016874">
    <property type="term" value="F:ligase activity"/>
    <property type="evidence" value="ECO:0007669"/>
    <property type="project" value="UniProtKB-KW"/>
</dbReference>
<evidence type="ECO:0000313" key="7">
    <source>
        <dbReference type="Proteomes" id="UP000216857"/>
    </source>
</evidence>
<dbReference type="CDD" id="cd08041">
    <property type="entry name" value="OBF_kDNA_ligase_like"/>
    <property type="match status" value="1"/>
</dbReference>
<protein>
    <recommendedName>
        <fullName evidence="5">DNA ligase OB-like domain-containing protein</fullName>
    </recommendedName>
</protein>
<keyword evidence="7" id="KW-1185">Reference proteome</keyword>
<sequence>MGKYIIHKAVEFDAVKVSARKAMGAESIRDLAGTYMAQRKYDGCNAVVIVTPNGEGDKVLSRTGEVVRSCAHLVRAVRNRVIRKLERGHAVAVLGEVWRAGVPQATISGEFRRHEPAAGLRLAVFDMLTLGEFEAGYSPYAYTDRFDVLYPYFREDDMGSVFLAGTYNPGTYGDPADLASYFSKLGGYDGLILRDPHGTWKAGSGTDGEIIKVKPTLTLDLRVTGVEEGKGKYKGTLGALVCQGPKGLVKVSGMSDEQRDEWWNGEGPKGDSLIYGKIIEVECLGITEAGSLREPRFKGVRHDKEHADFE</sequence>
<dbReference type="GO" id="GO:0006281">
    <property type="term" value="P:DNA repair"/>
    <property type="evidence" value="ECO:0007669"/>
    <property type="project" value="UniProtKB-KW"/>
</dbReference>
<keyword evidence="4" id="KW-0234">DNA repair</keyword>
<dbReference type="OrthoDB" id="9782700at2"/>
<dbReference type="PANTHER" id="PTHR47810">
    <property type="entry name" value="DNA LIGASE"/>
    <property type="match status" value="1"/>
</dbReference>
<dbReference type="InterPro" id="IPR029319">
    <property type="entry name" value="DNA_ligase_OB"/>
</dbReference>
<keyword evidence="2" id="KW-0235">DNA replication</keyword>
<evidence type="ECO:0000259" key="5">
    <source>
        <dbReference type="Pfam" id="PF14743"/>
    </source>
</evidence>
<accession>A0A261R4W5</accession>
<keyword evidence="3" id="KW-0227">DNA damage</keyword>
<evidence type="ECO:0000256" key="1">
    <source>
        <dbReference type="ARBA" id="ARBA00022598"/>
    </source>
</evidence>
<evidence type="ECO:0000313" key="6">
    <source>
        <dbReference type="EMBL" id="OZI20064.1"/>
    </source>
</evidence>
<reference evidence="6" key="1">
    <citation type="submission" date="2017-05" db="EMBL/GenBank/DDBJ databases">
        <title>Complete and WGS of Bordetella genogroups.</title>
        <authorList>
            <person name="Spilker T."/>
            <person name="Lipuma J."/>
        </authorList>
    </citation>
    <scope>NUCLEOTIDE SEQUENCE</scope>
    <source>
        <strain evidence="6">AU21707</strain>
    </source>
</reference>
<evidence type="ECO:0000256" key="4">
    <source>
        <dbReference type="ARBA" id="ARBA00023204"/>
    </source>
</evidence>
<evidence type="ECO:0000256" key="3">
    <source>
        <dbReference type="ARBA" id="ARBA00022763"/>
    </source>
</evidence>
<dbReference type="Gene3D" id="3.30.470.30">
    <property type="entry name" value="DNA ligase/mRNA capping enzyme"/>
    <property type="match status" value="1"/>
</dbReference>
<dbReference type="Gene3D" id="2.40.50.140">
    <property type="entry name" value="Nucleic acid-binding proteins"/>
    <property type="match status" value="1"/>
</dbReference>
<dbReference type="GO" id="GO:0006260">
    <property type="term" value="P:DNA replication"/>
    <property type="evidence" value="ECO:0007669"/>
    <property type="project" value="UniProtKB-KW"/>
</dbReference>
<dbReference type="SUPFAM" id="SSF50249">
    <property type="entry name" value="Nucleic acid-binding proteins"/>
    <property type="match status" value="1"/>
</dbReference>
<dbReference type="InterPro" id="IPR050326">
    <property type="entry name" value="NAD_dep_DNA_ligaseB"/>
</dbReference>
<dbReference type="RefSeq" id="WP_094848677.1">
    <property type="nucleotide sequence ID" value="NZ_NEVJ01000003.1"/>
</dbReference>
<gene>
    <name evidence="6" type="ORF">CAL26_21150</name>
</gene>
<name>A0A261R4W5_9BORD</name>